<dbReference type="RefSeq" id="WP_307058407.1">
    <property type="nucleotide sequence ID" value="NZ_JAUSUH010000002.1"/>
</dbReference>
<evidence type="ECO:0000313" key="4">
    <source>
        <dbReference type="Proteomes" id="UP001238467"/>
    </source>
</evidence>
<name>A0ABU0DEE0_9HYPH</name>
<feature type="domain" description="HTH marR-type" evidence="2">
    <location>
        <begin position="44"/>
        <end position="182"/>
    </location>
</feature>
<protein>
    <submittedName>
        <fullName evidence="3">DNA-binding MarR family transcriptional regulator</fullName>
    </submittedName>
</protein>
<dbReference type="PROSITE" id="PS50995">
    <property type="entry name" value="HTH_MARR_2"/>
    <property type="match status" value="1"/>
</dbReference>
<dbReference type="Pfam" id="PF13463">
    <property type="entry name" value="HTH_27"/>
    <property type="match status" value="1"/>
</dbReference>
<dbReference type="SMART" id="SM00347">
    <property type="entry name" value="HTH_MARR"/>
    <property type="match status" value="1"/>
</dbReference>
<comment type="caution">
    <text evidence="3">The sequence shown here is derived from an EMBL/GenBank/DDBJ whole genome shotgun (WGS) entry which is preliminary data.</text>
</comment>
<dbReference type="EMBL" id="JAUSUH010000002">
    <property type="protein sequence ID" value="MDQ0346749.1"/>
    <property type="molecule type" value="Genomic_DNA"/>
</dbReference>
<dbReference type="InterPro" id="IPR000835">
    <property type="entry name" value="HTH_MarR-typ"/>
</dbReference>
<keyword evidence="3" id="KW-0238">DNA-binding</keyword>
<dbReference type="PANTHER" id="PTHR33164">
    <property type="entry name" value="TRANSCRIPTIONAL REGULATOR, MARR FAMILY"/>
    <property type="match status" value="1"/>
</dbReference>
<reference evidence="3 4" key="1">
    <citation type="submission" date="2023-07" db="EMBL/GenBank/DDBJ databases">
        <title>Genomic Encyclopedia of Type Strains, Phase IV (KMG-IV): sequencing the most valuable type-strain genomes for metagenomic binning, comparative biology and taxonomic classification.</title>
        <authorList>
            <person name="Goeker M."/>
        </authorList>
    </citation>
    <scope>NUCLEOTIDE SEQUENCE [LARGE SCALE GENOMIC DNA]</scope>
    <source>
        <strain evidence="3 4">DSM 1277</strain>
    </source>
</reference>
<sequence length="201" mass="22601">MKTKLPRVDSGSSKVRPEKKSDPKTMFIPPLTISHRRILSKGRDDEFRQTIYLIVQVLSRLEACRAAFGRALGLTGSQFAVLIGVAYQQGEVGVKINALAKYVQLASTHVTTEVGVLSRRGLLVKHVDAEDRRSVLVKLSPEGEAAVEQVAPFLRRVNDQLFNDISREQITKLREIFTTLSFNSEFAMAEVRRYERERDGA</sequence>
<dbReference type="InterPro" id="IPR036388">
    <property type="entry name" value="WH-like_DNA-bd_sf"/>
</dbReference>
<dbReference type="InterPro" id="IPR039422">
    <property type="entry name" value="MarR/SlyA-like"/>
</dbReference>
<dbReference type="PANTHER" id="PTHR33164:SF43">
    <property type="entry name" value="HTH-TYPE TRANSCRIPTIONAL REPRESSOR YETL"/>
    <property type="match status" value="1"/>
</dbReference>
<dbReference type="SUPFAM" id="SSF46785">
    <property type="entry name" value="Winged helix' DNA-binding domain"/>
    <property type="match status" value="1"/>
</dbReference>
<evidence type="ECO:0000259" key="2">
    <source>
        <dbReference type="PROSITE" id="PS50995"/>
    </source>
</evidence>
<dbReference type="Proteomes" id="UP001238467">
    <property type="component" value="Unassembled WGS sequence"/>
</dbReference>
<feature type="region of interest" description="Disordered" evidence="1">
    <location>
        <begin position="1"/>
        <end position="26"/>
    </location>
</feature>
<keyword evidence="4" id="KW-1185">Reference proteome</keyword>
<gene>
    <name evidence="3" type="ORF">J2S76_001166</name>
</gene>
<evidence type="ECO:0000313" key="3">
    <source>
        <dbReference type="EMBL" id="MDQ0346749.1"/>
    </source>
</evidence>
<accession>A0ABU0DEE0</accession>
<organism evidence="3 4">
    <name type="scientific">Ancylobacter vacuolatus</name>
    <dbReference type="NCBI Taxonomy" id="223389"/>
    <lineage>
        <taxon>Bacteria</taxon>
        <taxon>Pseudomonadati</taxon>
        <taxon>Pseudomonadota</taxon>
        <taxon>Alphaproteobacteria</taxon>
        <taxon>Hyphomicrobiales</taxon>
        <taxon>Xanthobacteraceae</taxon>
        <taxon>Ancylobacter</taxon>
    </lineage>
</organism>
<dbReference type="GO" id="GO:0003677">
    <property type="term" value="F:DNA binding"/>
    <property type="evidence" value="ECO:0007669"/>
    <property type="project" value="UniProtKB-KW"/>
</dbReference>
<dbReference type="InterPro" id="IPR036390">
    <property type="entry name" value="WH_DNA-bd_sf"/>
</dbReference>
<proteinExistence type="predicted"/>
<evidence type="ECO:0000256" key="1">
    <source>
        <dbReference type="SAM" id="MobiDB-lite"/>
    </source>
</evidence>
<dbReference type="Gene3D" id="1.10.10.10">
    <property type="entry name" value="Winged helix-like DNA-binding domain superfamily/Winged helix DNA-binding domain"/>
    <property type="match status" value="1"/>
</dbReference>